<feature type="compositionally biased region" description="Basic and acidic residues" evidence="1">
    <location>
        <begin position="113"/>
        <end position="122"/>
    </location>
</feature>
<feature type="region of interest" description="Disordered" evidence="1">
    <location>
        <begin position="113"/>
        <end position="149"/>
    </location>
</feature>
<organism evidence="2">
    <name type="scientific">Oryza nivara</name>
    <name type="common">Indian wild rice</name>
    <name type="synonym">Oryza sativa f. spontanea</name>
    <dbReference type="NCBI Taxonomy" id="4536"/>
    <lineage>
        <taxon>Eukaryota</taxon>
        <taxon>Viridiplantae</taxon>
        <taxon>Streptophyta</taxon>
        <taxon>Embryophyta</taxon>
        <taxon>Tracheophyta</taxon>
        <taxon>Spermatophyta</taxon>
        <taxon>Magnoliopsida</taxon>
        <taxon>Liliopsida</taxon>
        <taxon>Poales</taxon>
        <taxon>Poaceae</taxon>
        <taxon>BOP clade</taxon>
        <taxon>Oryzoideae</taxon>
        <taxon>Oryzeae</taxon>
        <taxon>Oryzinae</taxon>
        <taxon>Oryza</taxon>
    </lineage>
</organism>
<accession>A0A0E0J0V2</accession>
<name>A0A0E0J0V2_ORYNI</name>
<dbReference type="EnsemblPlants" id="ONIVA11G09910.1">
    <property type="protein sequence ID" value="ONIVA11G09910.1"/>
    <property type="gene ID" value="ONIVA11G09910"/>
</dbReference>
<reference evidence="2" key="2">
    <citation type="submission" date="2018-04" db="EMBL/GenBank/DDBJ databases">
        <title>OnivRS2 (Oryza nivara Reference Sequence Version 2).</title>
        <authorList>
            <person name="Zhang J."/>
            <person name="Kudrna D."/>
            <person name="Lee S."/>
            <person name="Talag J."/>
            <person name="Rajasekar S."/>
            <person name="Welchert J."/>
            <person name="Hsing Y.-I."/>
            <person name="Wing R.A."/>
        </authorList>
    </citation>
    <scope>NUCLEOTIDE SEQUENCE [LARGE SCALE GENOMIC DNA]</scope>
    <source>
        <strain evidence="2">SL10</strain>
    </source>
</reference>
<dbReference type="Proteomes" id="UP000006591">
    <property type="component" value="Chromosome 11"/>
</dbReference>
<evidence type="ECO:0000313" key="2">
    <source>
        <dbReference type="EnsemblPlants" id="ONIVA11G09910.1"/>
    </source>
</evidence>
<dbReference type="AlphaFoldDB" id="A0A0E0J0V2"/>
<keyword evidence="3" id="KW-1185">Reference proteome</keyword>
<dbReference type="Gramene" id="ONIVA11G09910.1">
    <property type="protein sequence ID" value="ONIVA11G09910.1"/>
    <property type="gene ID" value="ONIVA11G09910"/>
</dbReference>
<proteinExistence type="predicted"/>
<sequence>MVPSFFFTTFQLSPSPLFFYSHRRKALSLSSIFFPHQRNRGCRATEPAGGARRQRQIEGGTSARGRGSRRLGSAARLALGDGTWLVRPWGESRGGGGVAPRRRTVWAWAAAGRDRGGRDTVAERALGSSREEPGGVTPSRSRSGAPVVH</sequence>
<protein>
    <submittedName>
        <fullName evidence="2">Uncharacterized protein</fullName>
    </submittedName>
</protein>
<dbReference type="HOGENOM" id="CLU_1752647_0_0_1"/>
<reference evidence="2" key="1">
    <citation type="submission" date="2015-04" db="UniProtKB">
        <authorList>
            <consortium name="EnsemblPlants"/>
        </authorList>
    </citation>
    <scope>IDENTIFICATION</scope>
    <source>
        <strain evidence="2">SL10</strain>
    </source>
</reference>
<evidence type="ECO:0000313" key="3">
    <source>
        <dbReference type="Proteomes" id="UP000006591"/>
    </source>
</evidence>
<evidence type="ECO:0000256" key="1">
    <source>
        <dbReference type="SAM" id="MobiDB-lite"/>
    </source>
</evidence>
<feature type="region of interest" description="Disordered" evidence="1">
    <location>
        <begin position="44"/>
        <end position="71"/>
    </location>
</feature>